<dbReference type="SUPFAM" id="SSF51735">
    <property type="entry name" value="NAD(P)-binding Rossmann-fold domains"/>
    <property type="match status" value="1"/>
</dbReference>
<dbReference type="AlphaFoldDB" id="A0A9P4VJW1"/>
<sequence>MAPTAPARILLSSDNTLVGCHIISQVLSSRISIRVVDTTQAALNTVKRVFSDVDEAQLQLAVVPDKIAPGAFNTALNSPDIQFDTIIHTISVDFSVYDKDLTGVVRVVGNLIRNAADVALRVRRLIIVVDGSRTPGHWPGQSWRRAAGTANQYNAFNDWWTGIKQLEDYLRGLMHEAKPHFDLVTIYAPTVYGPLMEEVDREVIYEAGNGRIWDCFLNAREEEELPPDDLYYFIDVRDLAFATIQAALVPEASNQNFILCAGSLLSQKISDVLRARVPGIPGRVPRTRSSSAAATPVPQRIDSTPASAILGLVRYLSVEETLSSLGQQLMACAR</sequence>
<dbReference type="InterPro" id="IPR036291">
    <property type="entry name" value="NAD(P)-bd_dom_sf"/>
</dbReference>
<evidence type="ECO:0000313" key="2">
    <source>
        <dbReference type="Proteomes" id="UP000799429"/>
    </source>
</evidence>
<proteinExistence type="predicted"/>
<dbReference type="Proteomes" id="UP000799429">
    <property type="component" value="Unassembled WGS sequence"/>
</dbReference>
<organism evidence="1 2">
    <name type="scientific">Patellaria atrata CBS 101060</name>
    <dbReference type="NCBI Taxonomy" id="1346257"/>
    <lineage>
        <taxon>Eukaryota</taxon>
        <taxon>Fungi</taxon>
        <taxon>Dikarya</taxon>
        <taxon>Ascomycota</taxon>
        <taxon>Pezizomycotina</taxon>
        <taxon>Dothideomycetes</taxon>
        <taxon>Dothideomycetes incertae sedis</taxon>
        <taxon>Patellariales</taxon>
        <taxon>Patellariaceae</taxon>
        <taxon>Patellaria</taxon>
    </lineage>
</organism>
<reference evidence="1" key="1">
    <citation type="journal article" date="2020" name="Stud. Mycol.">
        <title>101 Dothideomycetes genomes: a test case for predicting lifestyles and emergence of pathogens.</title>
        <authorList>
            <person name="Haridas S."/>
            <person name="Albert R."/>
            <person name="Binder M."/>
            <person name="Bloem J."/>
            <person name="Labutti K."/>
            <person name="Salamov A."/>
            <person name="Andreopoulos B."/>
            <person name="Baker S."/>
            <person name="Barry K."/>
            <person name="Bills G."/>
            <person name="Bluhm B."/>
            <person name="Cannon C."/>
            <person name="Castanera R."/>
            <person name="Culley D."/>
            <person name="Daum C."/>
            <person name="Ezra D."/>
            <person name="Gonzalez J."/>
            <person name="Henrissat B."/>
            <person name="Kuo A."/>
            <person name="Liang C."/>
            <person name="Lipzen A."/>
            <person name="Lutzoni F."/>
            <person name="Magnuson J."/>
            <person name="Mondo S."/>
            <person name="Nolan M."/>
            <person name="Ohm R."/>
            <person name="Pangilinan J."/>
            <person name="Park H.-J."/>
            <person name="Ramirez L."/>
            <person name="Alfaro M."/>
            <person name="Sun H."/>
            <person name="Tritt A."/>
            <person name="Yoshinaga Y."/>
            <person name="Zwiers L.-H."/>
            <person name="Turgeon B."/>
            <person name="Goodwin S."/>
            <person name="Spatafora J."/>
            <person name="Crous P."/>
            <person name="Grigoriev I."/>
        </authorList>
    </citation>
    <scope>NUCLEOTIDE SEQUENCE</scope>
    <source>
        <strain evidence="1">CBS 101060</strain>
    </source>
</reference>
<dbReference type="Gene3D" id="3.40.50.720">
    <property type="entry name" value="NAD(P)-binding Rossmann-like Domain"/>
    <property type="match status" value="1"/>
</dbReference>
<keyword evidence="2" id="KW-1185">Reference proteome</keyword>
<comment type="caution">
    <text evidence="1">The sequence shown here is derived from an EMBL/GenBank/DDBJ whole genome shotgun (WGS) entry which is preliminary data.</text>
</comment>
<dbReference type="EMBL" id="MU006107">
    <property type="protein sequence ID" value="KAF2835706.1"/>
    <property type="molecule type" value="Genomic_DNA"/>
</dbReference>
<evidence type="ECO:0000313" key="1">
    <source>
        <dbReference type="EMBL" id="KAF2835706.1"/>
    </source>
</evidence>
<evidence type="ECO:0008006" key="3">
    <source>
        <dbReference type="Google" id="ProtNLM"/>
    </source>
</evidence>
<gene>
    <name evidence="1" type="ORF">M501DRAFT_988024</name>
</gene>
<accession>A0A9P4VJW1</accession>
<protein>
    <recommendedName>
        <fullName evidence="3">NAD(P)-binding protein</fullName>
    </recommendedName>
</protein>
<name>A0A9P4VJW1_9PEZI</name>
<dbReference type="OrthoDB" id="2735536at2759"/>